<dbReference type="KEGG" id="crw:CROST_021980"/>
<dbReference type="STRING" id="84029.CROST_35960"/>
<dbReference type="Proteomes" id="UP000190951">
    <property type="component" value="Chromosome"/>
</dbReference>
<organism evidence="2 3">
    <name type="scientific">Clostridium felsineum</name>
    <dbReference type="NCBI Taxonomy" id="36839"/>
    <lineage>
        <taxon>Bacteria</taxon>
        <taxon>Bacillati</taxon>
        <taxon>Bacillota</taxon>
        <taxon>Clostridia</taxon>
        <taxon>Eubacteriales</taxon>
        <taxon>Clostridiaceae</taxon>
        <taxon>Clostridium</taxon>
    </lineage>
</organism>
<name>A0A1S8L0K7_9CLOT</name>
<sequence length="148" mass="16788">MVSEAKLNKMFKGLDSLEPNAAIAKAASKFKLSKSTVKNYYSEWRSNYMGEKLVDSVKENKSATNKKSVQTKNEHTVSKEDTKENLGLTIQEIRLNGVNGEYRVCKEGIELHGEEQTLAFQNIKQWEEFKAEIDSVFEYGKSNKILAS</sequence>
<reference evidence="2 3" key="1">
    <citation type="submission" date="2022-04" db="EMBL/GenBank/DDBJ databases">
        <title>Genome sequence of C. roseum typestrain.</title>
        <authorList>
            <person name="Poehlein A."/>
            <person name="Schoch T."/>
            <person name="Duerre P."/>
            <person name="Daniel R."/>
        </authorList>
    </citation>
    <scope>NUCLEOTIDE SEQUENCE [LARGE SCALE GENOMIC DNA]</scope>
    <source>
        <strain evidence="2 3">DSM 7320</strain>
    </source>
</reference>
<evidence type="ECO:0000256" key="1">
    <source>
        <dbReference type="SAM" id="MobiDB-lite"/>
    </source>
</evidence>
<dbReference type="AlphaFoldDB" id="A0A1S8L0K7"/>
<evidence type="ECO:0000313" key="3">
    <source>
        <dbReference type="Proteomes" id="UP000190951"/>
    </source>
</evidence>
<evidence type="ECO:0000313" key="2">
    <source>
        <dbReference type="EMBL" id="URZ11481.1"/>
    </source>
</evidence>
<accession>A0A1S8L0K7</accession>
<feature type="compositionally biased region" description="Basic and acidic residues" evidence="1">
    <location>
        <begin position="72"/>
        <end position="81"/>
    </location>
</feature>
<keyword evidence="3" id="KW-1185">Reference proteome</keyword>
<feature type="compositionally biased region" description="Polar residues" evidence="1">
    <location>
        <begin position="62"/>
        <end position="71"/>
    </location>
</feature>
<feature type="region of interest" description="Disordered" evidence="1">
    <location>
        <begin position="59"/>
        <end position="81"/>
    </location>
</feature>
<protein>
    <submittedName>
        <fullName evidence="2">Uncharacterized protein</fullName>
    </submittedName>
</protein>
<proteinExistence type="predicted"/>
<gene>
    <name evidence="2" type="ORF">CROST_021980</name>
</gene>
<dbReference type="RefSeq" id="WP_077832794.1">
    <property type="nucleotide sequence ID" value="NZ_CP096983.1"/>
</dbReference>
<dbReference type="EMBL" id="CP096983">
    <property type="protein sequence ID" value="URZ11481.1"/>
    <property type="molecule type" value="Genomic_DNA"/>
</dbReference>